<evidence type="ECO:0000256" key="5">
    <source>
        <dbReference type="ARBA" id="ARBA00022989"/>
    </source>
</evidence>
<dbReference type="InterPro" id="IPR036259">
    <property type="entry name" value="MFS_trans_sf"/>
</dbReference>
<dbReference type="Proteomes" id="UP000414136">
    <property type="component" value="Unassembled WGS sequence"/>
</dbReference>
<dbReference type="InterPro" id="IPR020846">
    <property type="entry name" value="MFS_dom"/>
</dbReference>
<dbReference type="SUPFAM" id="SSF103473">
    <property type="entry name" value="MFS general substrate transporter"/>
    <property type="match status" value="1"/>
</dbReference>
<keyword evidence="6 8" id="KW-0472">Membrane</keyword>
<feature type="transmembrane region" description="Helical" evidence="8">
    <location>
        <begin position="78"/>
        <end position="96"/>
    </location>
</feature>
<feature type="transmembrane region" description="Helical" evidence="8">
    <location>
        <begin position="40"/>
        <end position="58"/>
    </location>
</feature>
<evidence type="ECO:0000256" key="3">
    <source>
        <dbReference type="ARBA" id="ARBA00007520"/>
    </source>
</evidence>
<evidence type="ECO:0000259" key="9">
    <source>
        <dbReference type="PROSITE" id="PS50850"/>
    </source>
</evidence>
<feature type="transmembrane region" description="Helical" evidence="8">
    <location>
        <begin position="253"/>
        <end position="277"/>
    </location>
</feature>
<feature type="transmembrane region" description="Helical" evidence="8">
    <location>
        <begin position="386"/>
        <end position="404"/>
    </location>
</feature>
<feature type="transmembrane region" description="Helical" evidence="8">
    <location>
        <begin position="133"/>
        <end position="155"/>
    </location>
</feature>
<name>A0A5E4ZLT5_9BURK</name>
<organism evidence="10 11">
    <name type="scientific">Pandoraea captiosa</name>
    <dbReference type="NCBI Taxonomy" id="2508302"/>
    <lineage>
        <taxon>Bacteria</taxon>
        <taxon>Pseudomonadati</taxon>
        <taxon>Pseudomonadota</taxon>
        <taxon>Betaproteobacteria</taxon>
        <taxon>Burkholderiales</taxon>
        <taxon>Burkholderiaceae</taxon>
        <taxon>Pandoraea</taxon>
    </lineage>
</organism>
<dbReference type="PRINTS" id="PR01035">
    <property type="entry name" value="TCRTETA"/>
</dbReference>
<keyword evidence="5 8" id="KW-1133">Transmembrane helix</keyword>
<dbReference type="Gene3D" id="1.20.1720.10">
    <property type="entry name" value="Multidrug resistance protein D"/>
    <property type="match status" value="1"/>
</dbReference>
<keyword evidence="4 8" id="KW-0812">Transmembrane</keyword>
<gene>
    <name evidence="10" type="ORF">PCA31118_00538</name>
</gene>
<feature type="transmembrane region" description="Helical" evidence="8">
    <location>
        <begin position="298"/>
        <end position="320"/>
    </location>
</feature>
<dbReference type="AlphaFoldDB" id="A0A5E4ZLT5"/>
<feature type="compositionally biased region" description="Polar residues" evidence="7">
    <location>
        <begin position="540"/>
        <end position="557"/>
    </location>
</feature>
<feature type="transmembrane region" description="Helical" evidence="8">
    <location>
        <begin position="197"/>
        <end position="215"/>
    </location>
</feature>
<proteinExistence type="inferred from homology"/>
<dbReference type="CDD" id="cd17321">
    <property type="entry name" value="MFS_MMR_MDR_like"/>
    <property type="match status" value="1"/>
</dbReference>
<dbReference type="GO" id="GO:0016020">
    <property type="term" value="C:membrane"/>
    <property type="evidence" value="ECO:0007669"/>
    <property type="project" value="UniProtKB-SubCell"/>
</dbReference>
<dbReference type="Gene3D" id="1.20.1250.20">
    <property type="entry name" value="MFS general substrate transporter like domains"/>
    <property type="match status" value="1"/>
</dbReference>
<feature type="domain" description="Major facilitator superfamily (MFS) profile" evidence="9">
    <location>
        <begin position="42"/>
        <end position="477"/>
    </location>
</feature>
<reference evidence="10 11" key="1">
    <citation type="submission" date="2019-08" db="EMBL/GenBank/DDBJ databases">
        <authorList>
            <person name="Peeters C."/>
        </authorList>
    </citation>
    <scope>NUCLEOTIDE SEQUENCE [LARGE SCALE GENOMIC DNA]</scope>
    <source>
        <strain evidence="10 11">LMG 31118</strain>
    </source>
</reference>
<dbReference type="PROSITE" id="PS50850">
    <property type="entry name" value="MFS"/>
    <property type="match status" value="1"/>
</dbReference>
<evidence type="ECO:0000256" key="4">
    <source>
        <dbReference type="ARBA" id="ARBA00022692"/>
    </source>
</evidence>
<dbReference type="PANTHER" id="PTHR42718:SF49">
    <property type="entry name" value="EXPORT PROTEIN"/>
    <property type="match status" value="1"/>
</dbReference>
<evidence type="ECO:0000256" key="1">
    <source>
        <dbReference type="ARBA" id="ARBA00003279"/>
    </source>
</evidence>
<dbReference type="InterPro" id="IPR001958">
    <property type="entry name" value="Tet-R_TetA/multi-R_MdtG-like"/>
</dbReference>
<sequence>MRPLLWDEMSVIGKSIPDILPPTLSNPVIPMTHTPASRNAVALAAVCLTSLMFGLEISSVPTVLSTLERVLQADFRQIQWIMNAYTLACTTVLMATGTLADRFGRRRVYLISIVVFALTSLACGLAQSAPVLIASRFLQGMGGGAMLICQVAVLSHQFREGRERSKAFGAWGIIFGIGLGFGPIIGGMIVAVADWQWVFLVHVVLSLVAIALVLTGVQESRDPHAHYLDVPGIVMLSLATFGLVYFITQGPDLGMVSAQAITIAAATAASFIAFVWVEKRSPRPMFDFAVFRIRRFSGAMFGSMGMNFSYWSFMIYLPIYFQGALGYTSVNAGLSLLAYTLPTLVVPPLAERLSLRFDARRVIPLGLFTIGLGFLLMKIGSGMAHASWLTMLPGCVLCGVGLGLTNTPVTNTATGAVSANRAGMASGIDMSARLISLAINIAVMGFILLKGVGAYLTRALPSGFDAPSLRSLAEKVAAGSLESVAQGNVALAAADPQGQIVHAALVHGFGWVMVYGVVGAWGLALMSGVAFGKGGRQDDTASPASARTGQAAHSRQI</sequence>
<dbReference type="EMBL" id="CABPSQ010000001">
    <property type="protein sequence ID" value="VVE61325.1"/>
    <property type="molecule type" value="Genomic_DNA"/>
</dbReference>
<evidence type="ECO:0000313" key="11">
    <source>
        <dbReference type="Proteomes" id="UP000414136"/>
    </source>
</evidence>
<feature type="transmembrane region" description="Helical" evidence="8">
    <location>
        <begin position="362"/>
        <end position="380"/>
    </location>
</feature>
<dbReference type="GO" id="GO:0022857">
    <property type="term" value="F:transmembrane transporter activity"/>
    <property type="evidence" value="ECO:0007669"/>
    <property type="project" value="InterPro"/>
</dbReference>
<evidence type="ECO:0000256" key="8">
    <source>
        <dbReference type="SAM" id="Phobius"/>
    </source>
</evidence>
<feature type="transmembrane region" description="Helical" evidence="8">
    <location>
        <begin position="108"/>
        <end position="127"/>
    </location>
</feature>
<accession>A0A5E4ZLT5</accession>
<protein>
    <submittedName>
        <fullName evidence="10">MFS transporter</fullName>
    </submittedName>
</protein>
<comment type="function">
    <text evidence="1">Resistance to tetracycline by an active tetracycline efflux. This is an energy-dependent process that decreases the accumulation of the antibiotic in whole cells. This protein functions as a metal-tetracycline/H(+) antiporter.</text>
</comment>
<keyword evidence="11" id="KW-1185">Reference proteome</keyword>
<feature type="region of interest" description="Disordered" evidence="7">
    <location>
        <begin position="535"/>
        <end position="557"/>
    </location>
</feature>
<dbReference type="PROSITE" id="PS00216">
    <property type="entry name" value="SUGAR_TRANSPORT_1"/>
    <property type="match status" value="1"/>
</dbReference>
<dbReference type="InterPro" id="IPR011701">
    <property type="entry name" value="MFS"/>
</dbReference>
<feature type="transmembrane region" description="Helical" evidence="8">
    <location>
        <begin position="434"/>
        <end position="456"/>
    </location>
</feature>
<evidence type="ECO:0000256" key="6">
    <source>
        <dbReference type="ARBA" id="ARBA00023136"/>
    </source>
</evidence>
<comment type="similarity">
    <text evidence="3">Belongs to the major facilitator superfamily. TCR/Tet family.</text>
</comment>
<evidence type="ECO:0000313" key="10">
    <source>
        <dbReference type="EMBL" id="VVE61325.1"/>
    </source>
</evidence>
<dbReference type="Pfam" id="PF07690">
    <property type="entry name" value="MFS_1"/>
    <property type="match status" value="1"/>
</dbReference>
<feature type="transmembrane region" description="Helical" evidence="8">
    <location>
        <begin position="332"/>
        <end position="350"/>
    </location>
</feature>
<evidence type="ECO:0000256" key="7">
    <source>
        <dbReference type="SAM" id="MobiDB-lite"/>
    </source>
</evidence>
<feature type="transmembrane region" description="Helical" evidence="8">
    <location>
        <begin position="509"/>
        <end position="531"/>
    </location>
</feature>
<dbReference type="InterPro" id="IPR005829">
    <property type="entry name" value="Sugar_transporter_CS"/>
</dbReference>
<evidence type="ECO:0000256" key="2">
    <source>
        <dbReference type="ARBA" id="ARBA00004141"/>
    </source>
</evidence>
<dbReference type="PANTHER" id="PTHR42718">
    <property type="entry name" value="MAJOR FACILITATOR SUPERFAMILY MULTIDRUG TRANSPORTER MFSC"/>
    <property type="match status" value="1"/>
</dbReference>
<feature type="transmembrane region" description="Helical" evidence="8">
    <location>
        <begin position="167"/>
        <end position="191"/>
    </location>
</feature>
<comment type="subcellular location">
    <subcellularLocation>
        <location evidence="2">Membrane</location>
        <topology evidence="2">Multi-pass membrane protein</topology>
    </subcellularLocation>
</comment>
<feature type="transmembrane region" description="Helical" evidence="8">
    <location>
        <begin position="227"/>
        <end position="247"/>
    </location>
</feature>